<feature type="domain" description="PilZ" evidence="2">
    <location>
        <begin position="27"/>
        <end position="96"/>
    </location>
</feature>
<dbReference type="KEGG" id="sbd:ATN00_17000"/>
<dbReference type="Proteomes" id="UP000056968">
    <property type="component" value="Chromosome"/>
</dbReference>
<protein>
    <submittedName>
        <fullName evidence="3">Pilus assembly protein PilZ</fullName>
    </submittedName>
</protein>
<dbReference type="InterPro" id="IPR009875">
    <property type="entry name" value="PilZ_domain"/>
</dbReference>
<evidence type="ECO:0000256" key="1">
    <source>
        <dbReference type="SAM" id="MobiDB-lite"/>
    </source>
</evidence>
<name>A0A0S3F216_9SPHN</name>
<keyword evidence="4" id="KW-1185">Reference proteome</keyword>
<dbReference type="OrthoDB" id="7391081at2"/>
<gene>
    <name evidence="3" type="ORF">ATN00_17000</name>
</gene>
<evidence type="ECO:0000259" key="2">
    <source>
        <dbReference type="Pfam" id="PF07238"/>
    </source>
</evidence>
<dbReference type="RefSeq" id="WP_062066783.1">
    <property type="nucleotide sequence ID" value="NZ_CP013264.1"/>
</dbReference>
<dbReference type="Pfam" id="PF07238">
    <property type="entry name" value="PilZ"/>
    <property type="match status" value="1"/>
</dbReference>
<organism evidence="3 4">
    <name type="scientific">Sphingobium baderi</name>
    <dbReference type="NCBI Taxonomy" id="1332080"/>
    <lineage>
        <taxon>Bacteria</taxon>
        <taxon>Pseudomonadati</taxon>
        <taxon>Pseudomonadota</taxon>
        <taxon>Alphaproteobacteria</taxon>
        <taxon>Sphingomonadales</taxon>
        <taxon>Sphingomonadaceae</taxon>
        <taxon>Sphingobium</taxon>
    </lineage>
</organism>
<dbReference type="GO" id="GO:0035438">
    <property type="term" value="F:cyclic-di-GMP binding"/>
    <property type="evidence" value="ECO:0007669"/>
    <property type="project" value="InterPro"/>
</dbReference>
<feature type="region of interest" description="Disordered" evidence="1">
    <location>
        <begin position="97"/>
        <end position="121"/>
    </location>
</feature>
<dbReference type="SUPFAM" id="SSF141371">
    <property type="entry name" value="PilZ domain-like"/>
    <property type="match status" value="1"/>
</dbReference>
<dbReference type="AlphaFoldDB" id="A0A0S3F216"/>
<dbReference type="STRING" id="1332080.ATN00_17000"/>
<reference evidence="3 4" key="1">
    <citation type="submission" date="2015-11" db="EMBL/GenBank/DDBJ databases">
        <title>A Two-component Flavoprotein Monooxygenase System MeaXY Responsible for para-Hydroxylation of 2-Methyl-6-ethylaniline and 2,6-Diethylaniline in Sphingobium baderi DE-13.</title>
        <authorList>
            <person name="Cheng M."/>
            <person name="Meng Q."/>
            <person name="Yang Y."/>
            <person name="Chu C."/>
            <person name="Yan X."/>
            <person name="He J."/>
            <person name="Li S."/>
        </authorList>
    </citation>
    <scope>NUCLEOTIDE SEQUENCE [LARGE SCALE GENOMIC DNA]</scope>
    <source>
        <strain evidence="3 4">DE-13</strain>
    </source>
</reference>
<sequence>MGMEQDGLERGPARTSPRDSLFLLTNLVRDDGMPLCQARVRNLSATGLMAECERRIAVQTRLTLELRGVGKVSGQVAWTHGERIGVAFDRPIDPRLVRRPAGSGKRHMMPDYLRPHSIRAR</sequence>
<evidence type="ECO:0000313" key="3">
    <source>
        <dbReference type="EMBL" id="ALR21744.1"/>
    </source>
</evidence>
<evidence type="ECO:0000313" key="4">
    <source>
        <dbReference type="Proteomes" id="UP000056968"/>
    </source>
</evidence>
<accession>A0A0S3F216</accession>
<dbReference type="EMBL" id="CP013264">
    <property type="protein sequence ID" value="ALR21744.1"/>
    <property type="molecule type" value="Genomic_DNA"/>
</dbReference>
<proteinExistence type="predicted"/>